<dbReference type="EMBL" id="JAPFFF010000014">
    <property type="protein sequence ID" value="KAK8870877.1"/>
    <property type="molecule type" value="Genomic_DNA"/>
</dbReference>
<dbReference type="InterPro" id="IPR000719">
    <property type="entry name" value="Prot_kinase_dom"/>
</dbReference>
<evidence type="ECO:0000313" key="4">
    <source>
        <dbReference type="EMBL" id="KAK8870877.1"/>
    </source>
</evidence>
<dbReference type="Pfam" id="PF00069">
    <property type="entry name" value="Pkinase"/>
    <property type="match status" value="1"/>
</dbReference>
<dbReference type="Gene3D" id="1.10.510.10">
    <property type="entry name" value="Transferase(Phosphotransferase) domain 1"/>
    <property type="match status" value="1"/>
</dbReference>
<protein>
    <recommendedName>
        <fullName evidence="3">Protein kinase domain-containing protein</fullName>
    </recommendedName>
</protein>
<sequence length="729" mass="84210">MDCSKISRKYQIIISDFKIISEIKRGGFGIVYLVENIKTNERYAAKVNLIDNGESTVNRKLFVSREVQILMRIQHPTVIQFQGFSFTDFNNNENITIFMNYMQNGSLADLINKGQHGLLPHNFDNTQKQIILAGIARGMMALHNSHIIHRDLKPENILLDQNYHPRITDFGLSKFFDPHNSMSQSMTDTGTATYMAPEVIMSNHYNTKADVYAFGIIMYEVISGTRAYMNYFQKKGFTIFKLKMKINEGLRPIFNFPIKKQLKKLIESCWSKNPSQRPTFSELYTKLSLSSTCAHNEETNPESDEEEEEESNEFCDTSFCLENVDLGTFFDYIDTINFDPEPALKRGNNDQNTKEIQKQMDLMKSAILSLHETVQSQEREIASLKERHKSEVDFLNRTIKNQEMQIEMLRKSQQAQSNNFSDFFICKESFTDAGILHQLKMKEQSPFNPLFVASQSSNDLYSLLLPDDNDTFLTANVPNFFINFELKEVMTIYALKIVSSKVYFPKSFDIEIDGKTVLSVREARELNGKGKEMIVSFGQVKGRNVRIILTDKNWDKNDHFIAISHVELLSNDVKYSKGVFAKLVEMSKNNDPHNCGVVISSSYFDFNSFFLLNSKSCTWTFNDKNPWFQIELISGLAVIHSFRLNKNPNRPLKSYRIVASDDPKKPVHSWLILFEISELSINEHKILDVYQLEKPSPPIRAIRMVQTSPNWGNDLFLSFLHLDFFGYYL</sequence>
<dbReference type="PANTHER" id="PTHR23257:SF958">
    <property type="entry name" value="SERINE_THREONINE-PROTEIN KINASE WNK4"/>
    <property type="match status" value="1"/>
</dbReference>
<dbReference type="PROSITE" id="PS50011">
    <property type="entry name" value="PROTEIN_KINASE_DOM"/>
    <property type="match status" value="1"/>
</dbReference>
<dbReference type="PANTHER" id="PTHR23257">
    <property type="entry name" value="SERINE-THREONINE PROTEIN KINASE"/>
    <property type="match status" value="1"/>
</dbReference>
<name>A0ABR2J0Y5_9EUKA</name>
<evidence type="ECO:0000259" key="3">
    <source>
        <dbReference type="PROSITE" id="PS50011"/>
    </source>
</evidence>
<dbReference type="InterPro" id="IPR011009">
    <property type="entry name" value="Kinase-like_dom_sf"/>
</dbReference>
<feature type="coiled-coil region" evidence="2">
    <location>
        <begin position="367"/>
        <end position="412"/>
    </location>
</feature>
<dbReference type="InterPro" id="IPR001245">
    <property type="entry name" value="Ser-Thr/Tyr_kinase_cat_dom"/>
</dbReference>
<dbReference type="PRINTS" id="PR00109">
    <property type="entry name" value="TYRKINASE"/>
</dbReference>
<feature type="domain" description="Protein kinase" evidence="3">
    <location>
        <begin position="17"/>
        <end position="289"/>
    </location>
</feature>
<dbReference type="Proteomes" id="UP001470230">
    <property type="component" value="Unassembled WGS sequence"/>
</dbReference>
<reference evidence="4 5" key="1">
    <citation type="submission" date="2024-04" db="EMBL/GenBank/DDBJ databases">
        <title>Tritrichomonas musculus Genome.</title>
        <authorList>
            <person name="Alves-Ferreira E."/>
            <person name="Grigg M."/>
            <person name="Lorenzi H."/>
            <person name="Galac M."/>
        </authorList>
    </citation>
    <scope>NUCLEOTIDE SEQUENCE [LARGE SCALE GENOMIC DNA]</scope>
    <source>
        <strain evidence="4 5">EAF2021</strain>
    </source>
</reference>
<comment type="caution">
    <text evidence="4">The sequence shown here is derived from an EMBL/GenBank/DDBJ whole genome shotgun (WGS) entry which is preliminary data.</text>
</comment>
<gene>
    <name evidence="4" type="ORF">M9Y10_008775</name>
</gene>
<evidence type="ECO:0000256" key="1">
    <source>
        <dbReference type="ARBA" id="ARBA00023170"/>
    </source>
</evidence>
<dbReference type="SMART" id="SM00220">
    <property type="entry name" value="S_TKc"/>
    <property type="match status" value="1"/>
</dbReference>
<dbReference type="InterPro" id="IPR008979">
    <property type="entry name" value="Galactose-bd-like_sf"/>
</dbReference>
<dbReference type="SUPFAM" id="SSF49785">
    <property type="entry name" value="Galactose-binding domain-like"/>
    <property type="match status" value="1"/>
</dbReference>
<keyword evidence="1" id="KW-0675">Receptor</keyword>
<keyword evidence="5" id="KW-1185">Reference proteome</keyword>
<evidence type="ECO:0000313" key="5">
    <source>
        <dbReference type="Proteomes" id="UP001470230"/>
    </source>
</evidence>
<dbReference type="PROSITE" id="PS00108">
    <property type="entry name" value="PROTEIN_KINASE_ST"/>
    <property type="match status" value="1"/>
</dbReference>
<accession>A0ABR2J0Y5</accession>
<organism evidence="4 5">
    <name type="scientific">Tritrichomonas musculus</name>
    <dbReference type="NCBI Taxonomy" id="1915356"/>
    <lineage>
        <taxon>Eukaryota</taxon>
        <taxon>Metamonada</taxon>
        <taxon>Parabasalia</taxon>
        <taxon>Tritrichomonadida</taxon>
        <taxon>Tritrichomonadidae</taxon>
        <taxon>Tritrichomonas</taxon>
    </lineage>
</organism>
<keyword evidence="2" id="KW-0175">Coiled coil</keyword>
<dbReference type="InterPro" id="IPR050167">
    <property type="entry name" value="Ser_Thr_protein_kinase"/>
</dbReference>
<dbReference type="InterPro" id="IPR008271">
    <property type="entry name" value="Ser/Thr_kinase_AS"/>
</dbReference>
<dbReference type="SUPFAM" id="SSF56112">
    <property type="entry name" value="Protein kinase-like (PK-like)"/>
    <property type="match status" value="1"/>
</dbReference>
<evidence type="ECO:0000256" key="2">
    <source>
        <dbReference type="SAM" id="Coils"/>
    </source>
</evidence>
<proteinExistence type="predicted"/>